<dbReference type="Gene3D" id="3.40.190.10">
    <property type="entry name" value="Periplasmic binding protein-like II"/>
    <property type="match status" value="2"/>
</dbReference>
<dbReference type="InterPro" id="IPR006059">
    <property type="entry name" value="SBP"/>
</dbReference>
<keyword evidence="3" id="KW-0732">Signal</keyword>
<dbReference type="PANTHER" id="PTHR30222">
    <property type="entry name" value="SPERMIDINE/PUTRESCINE-BINDING PERIPLASMIC PROTEIN"/>
    <property type="match status" value="1"/>
</dbReference>
<reference evidence="5 6" key="1">
    <citation type="submission" date="2020-01" db="EMBL/GenBank/DDBJ databases">
        <title>Whole genome and functional gene identification of agarase of Vibrio HN897.</title>
        <authorList>
            <person name="Liu Y."/>
            <person name="Zhao Z."/>
        </authorList>
    </citation>
    <scope>NUCLEOTIDE SEQUENCE [LARGE SCALE GENOMIC DNA]</scope>
    <source>
        <strain evidence="5 6">HN897</strain>
    </source>
</reference>
<dbReference type="SUPFAM" id="SSF53850">
    <property type="entry name" value="Periplasmic binding protein-like II"/>
    <property type="match status" value="1"/>
</dbReference>
<dbReference type="GO" id="GO:0019808">
    <property type="term" value="F:polyamine binding"/>
    <property type="evidence" value="ECO:0007669"/>
    <property type="project" value="InterPro"/>
</dbReference>
<dbReference type="PANTHER" id="PTHR30222:SF12">
    <property type="entry name" value="NORSPERMIDINE SENSOR"/>
    <property type="match status" value="1"/>
</dbReference>
<organism evidence="5 6">
    <name type="scientific">Vibrio astriarenae</name>
    <dbReference type="NCBI Taxonomy" id="1481923"/>
    <lineage>
        <taxon>Bacteria</taxon>
        <taxon>Pseudomonadati</taxon>
        <taxon>Pseudomonadota</taxon>
        <taxon>Gammaproteobacteria</taxon>
        <taxon>Vibrionales</taxon>
        <taxon>Vibrionaceae</taxon>
        <taxon>Vibrio</taxon>
    </lineage>
</organism>
<protein>
    <submittedName>
        <fullName evidence="5">Extracellular solute-binding protein</fullName>
    </submittedName>
</protein>
<evidence type="ECO:0000256" key="2">
    <source>
        <dbReference type="ARBA" id="ARBA00022448"/>
    </source>
</evidence>
<comment type="subcellular location">
    <subcellularLocation>
        <location evidence="1">Periplasm</location>
    </subcellularLocation>
</comment>
<keyword evidence="2" id="KW-0813">Transport</keyword>
<keyword evidence="6" id="KW-1185">Reference proteome</keyword>
<dbReference type="Proteomes" id="UP000464262">
    <property type="component" value="Chromosome 2"/>
</dbReference>
<dbReference type="AlphaFoldDB" id="A0A7Z2T670"/>
<sequence length="340" mass="38787">MSLLIGGVWLSSVQVSASAEGIHLYNWEEFMSQGVIERFQAANDVVIFQQFFSDESIRDEVILSERGSAFDIVVIESVRLSILAEQGLFHNISDLRDKLKGNFDKRWLNACGDYGIPYAWGTTGILYRTDRLEKPTSWATLYEPKESLSGRVSMYYEPTDLVGSALLYSQHDPFTDDIEALKSVYPILEHQAKHLYSNRYVVEYISKPNQLEEIDVAFGYGGDSYALNDVTEGAPWSYAVPKEGTTLWLECLAIIQKKEINPGAIEFVEFLSQPENAAVNAEDSWFSTPVTKARELASEEYSQDRELFPPQSVMERSFIYKRMTEDALRIRNRMTESLRK</sequence>
<evidence type="ECO:0000256" key="3">
    <source>
        <dbReference type="ARBA" id="ARBA00022729"/>
    </source>
</evidence>
<accession>A0A7Z2T670</accession>
<dbReference type="KEGG" id="vas:GT360_16490"/>
<dbReference type="CDD" id="cd13590">
    <property type="entry name" value="PBP2_PotD_PotF_like"/>
    <property type="match status" value="1"/>
</dbReference>
<evidence type="ECO:0000256" key="1">
    <source>
        <dbReference type="ARBA" id="ARBA00004418"/>
    </source>
</evidence>
<evidence type="ECO:0000256" key="4">
    <source>
        <dbReference type="ARBA" id="ARBA00022764"/>
    </source>
</evidence>
<proteinExistence type="predicted"/>
<dbReference type="GO" id="GO:0015846">
    <property type="term" value="P:polyamine transport"/>
    <property type="evidence" value="ECO:0007669"/>
    <property type="project" value="InterPro"/>
</dbReference>
<dbReference type="EMBL" id="CP047476">
    <property type="protein sequence ID" value="QIA65154.1"/>
    <property type="molecule type" value="Genomic_DNA"/>
</dbReference>
<keyword evidence="4" id="KW-0574">Periplasm</keyword>
<evidence type="ECO:0000313" key="6">
    <source>
        <dbReference type="Proteomes" id="UP000464262"/>
    </source>
</evidence>
<evidence type="ECO:0000313" key="5">
    <source>
        <dbReference type="EMBL" id="QIA65154.1"/>
    </source>
</evidence>
<name>A0A7Z2T670_9VIBR</name>
<dbReference type="Pfam" id="PF13416">
    <property type="entry name" value="SBP_bac_8"/>
    <property type="match status" value="1"/>
</dbReference>
<dbReference type="GO" id="GO:0042597">
    <property type="term" value="C:periplasmic space"/>
    <property type="evidence" value="ECO:0007669"/>
    <property type="project" value="UniProtKB-SubCell"/>
</dbReference>
<gene>
    <name evidence="5" type="ORF">GT360_16490</name>
</gene>
<dbReference type="InterPro" id="IPR001188">
    <property type="entry name" value="Sperm_putr-bd"/>
</dbReference>
<dbReference type="RefSeq" id="WP_164650054.1">
    <property type="nucleotide sequence ID" value="NZ_CP047476.1"/>
</dbReference>
<dbReference type="PRINTS" id="PR00909">
    <property type="entry name" value="SPERMDNBNDNG"/>
</dbReference>